<dbReference type="PATRIC" id="fig|993692.3.peg.2528"/>
<dbReference type="PANTHER" id="PTHR43003">
    <property type="entry name" value="DNA-3-METHYLADENINE GLYCOSYLASE"/>
    <property type="match status" value="1"/>
</dbReference>
<evidence type="ECO:0000256" key="2">
    <source>
        <dbReference type="ARBA" id="ARBA00012000"/>
    </source>
</evidence>
<keyword evidence="4" id="KW-0234">DNA repair</keyword>
<reference evidence="6 7" key="1">
    <citation type="journal article" date="2015" name="Genome Announc.">
        <title>Expanding the biotechnology potential of lactobacilli through comparative genomics of 213 strains and associated genera.</title>
        <authorList>
            <person name="Sun Z."/>
            <person name="Harris H.M."/>
            <person name="McCann A."/>
            <person name="Guo C."/>
            <person name="Argimon S."/>
            <person name="Zhang W."/>
            <person name="Yang X."/>
            <person name="Jeffery I.B."/>
            <person name="Cooney J.C."/>
            <person name="Kagawa T.F."/>
            <person name="Liu W."/>
            <person name="Song Y."/>
            <person name="Salvetti E."/>
            <person name="Wrobel A."/>
            <person name="Rasinkangas P."/>
            <person name="Parkhill J."/>
            <person name="Rea M.C."/>
            <person name="O'Sullivan O."/>
            <person name="Ritari J."/>
            <person name="Douillard F.P."/>
            <person name="Paul Ross R."/>
            <person name="Yang R."/>
            <person name="Briner A.E."/>
            <person name="Felis G.E."/>
            <person name="de Vos W.M."/>
            <person name="Barrangou R."/>
            <person name="Klaenhammer T.R."/>
            <person name="Caufield P.W."/>
            <person name="Cui Y."/>
            <person name="Zhang H."/>
            <person name="O'Toole P.W."/>
        </authorList>
    </citation>
    <scope>NUCLEOTIDE SEQUENCE [LARGE SCALE GENOMIC DNA]</scope>
    <source>
        <strain evidence="6 7">DSM 24716</strain>
    </source>
</reference>
<comment type="catalytic activity">
    <reaction evidence="1">
        <text>Hydrolysis of alkylated DNA, releasing 3-methyladenine, 3-methylguanine, 7-methylguanine and 7-methyladenine.</text>
        <dbReference type="EC" id="3.2.2.21"/>
    </reaction>
</comment>
<dbReference type="EC" id="3.2.2.21" evidence="2"/>
<organism evidence="6 7">
    <name type="scientific">Companilactobacillus kimchiensis</name>
    <dbReference type="NCBI Taxonomy" id="993692"/>
    <lineage>
        <taxon>Bacteria</taxon>
        <taxon>Bacillati</taxon>
        <taxon>Bacillota</taxon>
        <taxon>Bacilli</taxon>
        <taxon>Lactobacillales</taxon>
        <taxon>Lactobacillaceae</taxon>
        <taxon>Companilactobacillus</taxon>
    </lineage>
</organism>
<feature type="domain" description="HhH-GPD" evidence="5">
    <location>
        <begin position="56"/>
        <end position="208"/>
    </location>
</feature>
<dbReference type="STRING" id="993692.IV57_GL002480"/>
<dbReference type="AlphaFoldDB" id="A0A0R2LCQ9"/>
<dbReference type="Gene3D" id="1.10.1670.40">
    <property type="match status" value="1"/>
</dbReference>
<dbReference type="GO" id="GO:0043916">
    <property type="term" value="F:DNA-7-methylguanine glycosylase activity"/>
    <property type="evidence" value="ECO:0007669"/>
    <property type="project" value="TreeGrafter"/>
</dbReference>
<dbReference type="GO" id="GO:0005737">
    <property type="term" value="C:cytoplasm"/>
    <property type="evidence" value="ECO:0007669"/>
    <property type="project" value="TreeGrafter"/>
</dbReference>
<sequence>MGVINMKEMKHLDKYSPEIKYLCQKDKHLAKVIQMIGPLDYYLAEDGYAFLVSQIIGQMLSNKVADVLTNRLTDTCHGKITLAEIDQLTDVEIHELGLSRSKVSYIRNLNQAVKSGTIDFDKYREMSDNDVINSLTTVKGIGNWSAKMYLLFSLDRPNVLPFEDLAFLQSYGWVYKTDDYTAKTVQKKCLKWSPYTSIAARYMYEALNTGLTKEPFHLFK</sequence>
<dbReference type="SUPFAM" id="SSF48150">
    <property type="entry name" value="DNA-glycosylase"/>
    <property type="match status" value="1"/>
</dbReference>
<dbReference type="EMBL" id="JQCF01000008">
    <property type="protein sequence ID" value="KRN99666.1"/>
    <property type="molecule type" value="Genomic_DNA"/>
</dbReference>
<evidence type="ECO:0000256" key="4">
    <source>
        <dbReference type="ARBA" id="ARBA00023204"/>
    </source>
</evidence>
<gene>
    <name evidence="6" type="ORF">IV57_GL002480</name>
</gene>
<dbReference type="GO" id="GO:0006285">
    <property type="term" value="P:base-excision repair, AP site formation"/>
    <property type="evidence" value="ECO:0007669"/>
    <property type="project" value="TreeGrafter"/>
</dbReference>
<evidence type="ECO:0000259" key="5">
    <source>
        <dbReference type="SMART" id="SM00478"/>
    </source>
</evidence>
<dbReference type="InterPro" id="IPR003265">
    <property type="entry name" value="HhH-GPD_domain"/>
</dbReference>
<dbReference type="Pfam" id="PF00730">
    <property type="entry name" value="HhH-GPD"/>
    <property type="match status" value="1"/>
</dbReference>
<dbReference type="GO" id="GO:0006307">
    <property type="term" value="P:DNA alkylation repair"/>
    <property type="evidence" value="ECO:0007669"/>
    <property type="project" value="TreeGrafter"/>
</dbReference>
<name>A0A0R2LCQ9_9LACO</name>
<dbReference type="GO" id="GO:0008725">
    <property type="term" value="F:DNA-3-methyladenine glycosylase activity"/>
    <property type="evidence" value="ECO:0007669"/>
    <property type="project" value="TreeGrafter"/>
</dbReference>
<comment type="caution">
    <text evidence="6">The sequence shown here is derived from an EMBL/GenBank/DDBJ whole genome shotgun (WGS) entry which is preliminary data.</text>
</comment>
<dbReference type="InterPro" id="IPR011257">
    <property type="entry name" value="DNA_glycosylase"/>
</dbReference>
<evidence type="ECO:0000313" key="6">
    <source>
        <dbReference type="EMBL" id="KRN99666.1"/>
    </source>
</evidence>
<evidence type="ECO:0000313" key="7">
    <source>
        <dbReference type="Proteomes" id="UP000051006"/>
    </source>
</evidence>
<dbReference type="CDD" id="cd00056">
    <property type="entry name" value="ENDO3c"/>
    <property type="match status" value="1"/>
</dbReference>
<evidence type="ECO:0000256" key="3">
    <source>
        <dbReference type="ARBA" id="ARBA00022763"/>
    </source>
</evidence>
<keyword evidence="7" id="KW-1185">Reference proteome</keyword>
<keyword evidence="3" id="KW-0227">DNA damage</keyword>
<evidence type="ECO:0000256" key="1">
    <source>
        <dbReference type="ARBA" id="ARBA00000086"/>
    </source>
</evidence>
<dbReference type="PANTHER" id="PTHR43003:SF5">
    <property type="entry name" value="DNA-3-METHYLADENINE GLYCOSYLASE"/>
    <property type="match status" value="1"/>
</dbReference>
<proteinExistence type="predicted"/>
<dbReference type="Proteomes" id="UP000051006">
    <property type="component" value="Unassembled WGS sequence"/>
</dbReference>
<dbReference type="GO" id="GO:0032993">
    <property type="term" value="C:protein-DNA complex"/>
    <property type="evidence" value="ECO:0007669"/>
    <property type="project" value="TreeGrafter"/>
</dbReference>
<dbReference type="Gene3D" id="1.10.340.30">
    <property type="entry name" value="Hypothetical protein, domain 2"/>
    <property type="match status" value="1"/>
</dbReference>
<dbReference type="SMART" id="SM00478">
    <property type="entry name" value="ENDO3c"/>
    <property type="match status" value="1"/>
</dbReference>
<protein>
    <recommendedName>
        <fullName evidence="2">DNA-3-methyladenine glycosylase II</fullName>
        <ecNumber evidence="2">3.2.2.21</ecNumber>
    </recommendedName>
</protein>
<dbReference type="InterPro" id="IPR051912">
    <property type="entry name" value="Alkylbase_DNA_Glycosylase/TA"/>
</dbReference>
<dbReference type="GO" id="GO:0032131">
    <property type="term" value="F:alkylated DNA binding"/>
    <property type="evidence" value="ECO:0007669"/>
    <property type="project" value="TreeGrafter"/>
</dbReference>
<accession>A0A0R2LCQ9</accession>